<feature type="transmembrane region" description="Helical" evidence="1">
    <location>
        <begin position="313"/>
        <end position="331"/>
    </location>
</feature>
<dbReference type="EMBL" id="BAAAME010000002">
    <property type="protein sequence ID" value="GAA1731311.1"/>
    <property type="molecule type" value="Genomic_DNA"/>
</dbReference>
<feature type="transmembrane region" description="Helical" evidence="1">
    <location>
        <begin position="284"/>
        <end position="306"/>
    </location>
</feature>
<accession>A0ABN2JLA9</accession>
<feature type="transmembrane region" description="Helical" evidence="1">
    <location>
        <begin position="783"/>
        <end position="800"/>
    </location>
</feature>
<feature type="transmembrane region" description="Helical" evidence="1">
    <location>
        <begin position="758"/>
        <end position="777"/>
    </location>
</feature>
<feature type="transmembrane region" description="Helical" evidence="1">
    <location>
        <begin position="227"/>
        <end position="248"/>
    </location>
</feature>
<protein>
    <recommendedName>
        <fullName evidence="4">DUF2157 domain-containing protein</fullName>
    </recommendedName>
</protein>
<feature type="transmembrane region" description="Helical" evidence="1">
    <location>
        <begin position="733"/>
        <end position="751"/>
    </location>
</feature>
<feature type="transmembrane region" description="Helical" evidence="1">
    <location>
        <begin position="255"/>
        <end position="278"/>
    </location>
</feature>
<feature type="transmembrane region" description="Helical" evidence="1">
    <location>
        <begin position="498"/>
        <end position="515"/>
    </location>
</feature>
<keyword evidence="1" id="KW-0472">Membrane</keyword>
<keyword evidence="1" id="KW-0812">Transmembrane</keyword>
<feature type="transmembrane region" description="Helical" evidence="1">
    <location>
        <begin position="173"/>
        <end position="191"/>
    </location>
</feature>
<feature type="transmembrane region" description="Helical" evidence="1">
    <location>
        <begin position="632"/>
        <end position="650"/>
    </location>
</feature>
<feature type="transmembrane region" description="Helical" evidence="1">
    <location>
        <begin position="203"/>
        <end position="221"/>
    </location>
</feature>
<feature type="transmembrane region" description="Helical" evidence="1">
    <location>
        <begin position="608"/>
        <end position="626"/>
    </location>
</feature>
<gene>
    <name evidence="2" type="ORF">GCM10009710_09960</name>
</gene>
<feature type="transmembrane region" description="Helical" evidence="1">
    <location>
        <begin position="451"/>
        <end position="469"/>
    </location>
</feature>
<evidence type="ECO:0000313" key="3">
    <source>
        <dbReference type="Proteomes" id="UP001501057"/>
    </source>
</evidence>
<feature type="transmembrane region" description="Helical" evidence="1">
    <location>
        <begin position="111"/>
        <end position="130"/>
    </location>
</feature>
<keyword evidence="3" id="KW-1185">Reference proteome</keyword>
<dbReference type="NCBIfam" id="NF047321">
    <property type="entry name" value="SCO7613_CTERM"/>
    <property type="match status" value="1"/>
</dbReference>
<feature type="transmembrane region" description="Helical" evidence="1">
    <location>
        <begin position="337"/>
        <end position="357"/>
    </location>
</feature>
<dbReference type="Proteomes" id="UP001501057">
    <property type="component" value="Unassembled WGS sequence"/>
</dbReference>
<feature type="transmembrane region" description="Helical" evidence="1">
    <location>
        <begin position="577"/>
        <end position="596"/>
    </location>
</feature>
<sequence length="818" mass="82093">MCGFDVRSPEVAEIWSHLEQIDELVATARARAVPVAPPVAAPVAPAVPPPPTQAVGPPPMPGVPPVTGAPAAGGGLSAGSVLLGLGATLLVVAAIIFVSFAWSAMGIGGRAAILAVLTVGVGGAGSWSLARRLRGSSEALWLVFVGFVSADWFAACGLGLFGLDGLEGWQVAVPWWVLMSLTTVVVGTVARRVADHSVVSLEVVAGLALVPVVATVGSALGEQDVRLFWVMAILTLLAAAVATGAVLLSQKVWAAVSGVVAGACGVVTTVAAVVEAAAHRDLDAYVGQVHGLPLLLVTVAAACLAVRRELRAVGVAAGVLLLALLVGLPLVDPLDGQAWLVWVAALAALVMVLRLPASVGVSQVGTGLVVAGGVLSAPLIVAWLAGLAPLGTIVDAAARGPRDRPLLADTPGLGQVETLHGWITVVVGAGLATMLVAAGRGRGSTPALRRAGDLTAALVVLATAAAVLVAAGVPLVVLAAVTLAAGVVLLVVGRRAGLGWEAVGLAVVVLSPLVATAVWNGILVVAAAAVVVLVVHAVVSTRSDLTVVSTPAAGLWILASSLLLVTHPDIDLGARPAISILLAVALVMAVVGTGLVQPPLGWSPGVTLEGVGSAVALVLLLSGVALGDLAWLSAWLTAVGVTAMGVGLIVPGRRWVRIPAAVLLGLAWILRLAASEVTQVEAYTVPFAVAALLVGWIALRRDPELSTTVALGSGFVLGLLPTALVVLTDPVSIRAAVLGAVAAAFLAAGLALRWQAPFVAGGAALALVAIVELAPYGWGLPRWVLIGVAGLVLLVGGITWENRVRDGRAAVRFVRSMR</sequence>
<evidence type="ECO:0000313" key="2">
    <source>
        <dbReference type="EMBL" id="GAA1731311.1"/>
    </source>
</evidence>
<feature type="transmembrane region" description="Helical" evidence="1">
    <location>
        <begin position="706"/>
        <end position="727"/>
    </location>
</feature>
<feature type="transmembrane region" description="Helical" evidence="1">
    <location>
        <begin position="81"/>
        <end position="105"/>
    </location>
</feature>
<feature type="transmembrane region" description="Helical" evidence="1">
    <location>
        <begin position="139"/>
        <end position="161"/>
    </location>
</feature>
<feature type="transmembrane region" description="Helical" evidence="1">
    <location>
        <begin position="655"/>
        <end position="674"/>
    </location>
</feature>
<name>A0ABN2JLA9_9ACTN</name>
<feature type="transmembrane region" description="Helical" evidence="1">
    <location>
        <begin position="521"/>
        <end position="539"/>
    </location>
</feature>
<feature type="transmembrane region" description="Helical" evidence="1">
    <location>
        <begin position="364"/>
        <end position="385"/>
    </location>
</feature>
<evidence type="ECO:0008006" key="4">
    <source>
        <dbReference type="Google" id="ProtNLM"/>
    </source>
</evidence>
<feature type="transmembrane region" description="Helical" evidence="1">
    <location>
        <begin position="546"/>
        <end position="565"/>
    </location>
</feature>
<feature type="transmembrane region" description="Helical" evidence="1">
    <location>
        <begin position="475"/>
        <end position="493"/>
    </location>
</feature>
<organism evidence="2 3">
    <name type="scientific">Aeromicrobium alkaliterrae</name>
    <dbReference type="NCBI Taxonomy" id="302168"/>
    <lineage>
        <taxon>Bacteria</taxon>
        <taxon>Bacillati</taxon>
        <taxon>Actinomycetota</taxon>
        <taxon>Actinomycetes</taxon>
        <taxon>Propionibacteriales</taxon>
        <taxon>Nocardioidaceae</taxon>
        <taxon>Aeromicrobium</taxon>
    </lineage>
</organism>
<proteinExistence type="predicted"/>
<reference evidence="2 3" key="1">
    <citation type="journal article" date="2019" name="Int. J. Syst. Evol. Microbiol.">
        <title>The Global Catalogue of Microorganisms (GCM) 10K type strain sequencing project: providing services to taxonomists for standard genome sequencing and annotation.</title>
        <authorList>
            <consortium name="The Broad Institute Genomics Platform"/>
            <consortium name="The Broad Institute Genome Sequencing Center for Infectious Disease"/>
            <person name="Wu L."/>
            <person name="Ma J."/>
        </authorList>
    </citation>
    <scope>NUCLEOTIDE SEQUENCE [LARGE SCALE GENOMIC DNA]</scope>
    <source>
        <strain evidence="2 3">JCM 13518</strain>
    </source>
</reference>
<keyword evidence="1" id="KW-1133">Transmembrane helix</keyword>
<evidence type="ECO:0000256" key="1">
    <source>
        <dbReference type="SAM" id="Phobius"/>
    </source>
</evidence>
<comment type="caution">
    <text evidence="2">The sequence shown here is derived from an EMBL/GenBank/DDBJ whole genome shotgun (WGS) entry which is preliminary data.</text>
</comment>
<feature type="transmembrane region" description="Helical" evidence="1">
    <location>
        <begin position="680"/>
        <end position="699"/>
    </location>
</feature>
<dbReference type="InterPro" id="IPR058062">
    <property type="entry name" value="SCO7613_C"/>
</dbReference>
<feature type="transmembrane region" description="Helical" evidence="1">
    <location>
        <begin position="419"/>
        <end position="439"/>
    </location>
</feature>